<gene>
    <name evidence="1" type="ORF">QLQ22_21380</name>
</gene>
<keyword evidence="2" id="KW-1185">Reference proteome</keyword>
<name>A0ACD4R9R4_9BACI</name>
<evidence type="ECO:0000313" key="2">
    <source>
        <dbReference type="Proteomes" id="UP001226091"/>
    </source>
</evidence>
<evidence type="ECO:0000313" key="1">
    <source>
        <dbReference type="EMBL" id="WHZ57181.1"/>
    </source>
</evidence>
<accession>A0ACD4R9R4</accession>
<sequence length="129" mass="14853">MSDDQIDLYIKQGIYGTFETKPEERNVYLGTLRERIYVALTIGQVRQNKIYSEVLASLETRKNQTLFLNGTIDYGALSKYIKAANKEKIPFTIVSDQNDTKIGLIVASDHAIDHKDIYVRDKIFEQTFK</sequence>
<proteinExistence type="predicted"/>
<reference evidence="2" key="1">
    <citation type="journal article" date="2025" name="Aquaculture">
        <title>Assessment of the bioflocculant production and safety properties of Metabacillus hrfriensis sp. nov. based on phenotypic and whole-genome sequencing analysis.</title>
        <authorList>
            <person name="Zhang R."/>
            <person name="Zhao Z."/>
            <person name="Luo L."/>
            <person name="Wang S."/>
            <person name="Guo K."/>
            <person name="Xu W."/>
        </authorList>
    </citation>
    <scope>NUCLEOTIDE SEQUENCE [LARGE SCALE GENOMIC DNA]</scope>
    <source>
        <strain evidence="2">CT-WN-B3</strain>
    </source>
</reference>
<dbReference type="EMBL" id="CP126116">
    <property type="protein sequence ID" value="WHZ57181.1"/>
    <property type="molecule type" value="Genomic_DNA"/>
</dbReference>
<dbReference type="Proteomes" id="UP001226091">
    <property type="component" value="Chromosome"/>
</dbReference>
<organism evidence="1 2">
    <name type="scientific">Metabacillus hrfriensis</name>
    <dbReference type="NCBI Taxonomy" id="3048891"/>
    <lineage>
        <taxon>Bacteria</taxon>
        <taxon>Bacillati</taxon>
        <taxon>Bacillota</taxon>
        <taxon>Bacilli</taxon>
        <taxon>Bacillales</taxon>
        <taxon>Bacillaceae</taxon>
        <taxon>Metabacillus</taxon>
    </lineage>
</organism>
<protein>
    <submittedName>
        <fullName evidence="1">YueI family protein</fullName>
    </submittedName>
</protein>